<dbReference type="Proteomes" id="UP000326924">
    <property type="component" value="Unassembled WGS sequence"/>
</dbReference>
<evidence type="ECO:0000256" key="1">
    <source>
        <dbReference type="SAM" id="MobiDB-lite"/>
    </source>
</evidence>
<gene>
    <name evidence="2" type="ORF">FN846DRAFT_956265</name>
</gene>
<proteinExistence type="predicted"/>
<evidence type="ECO:0000313" key="2">
    <source>
        <dbReference type="EMBL" id="KAA8901847.1"/>
    </source>
</evidence>
<dbReference type="EMBL" id="VXIS01000140">
    <property type="protein sequence ID" value="KAA8901847.1"/>
    <property type="molecule type" value="Genomic_DNA"/>
</dbReference>
<feature type="region of interest" description="Disordered" evidence="1">
    <location>
        <begin position="1"/>
        <end position="30"/>
    </location>
</feature>
<protein>
    <submittedName>
        <fullName evidence="2">Uncharacterized protein</fullName>
    </submittedName>
</protein>
<reference evidence="2 3" key="1">
    <citation type="submission" date="2019-09" db="EMBL/GenBank/DDBJ databases">
        <title>Draft genome of the ectomycorrhizal ascomycete Sphaerosporella brunnea.</title>
        <authorList>
            <consortium name="DOE Joint Genome Institute"/>
            <person name="Benucci G.M."/>
            <person name="Marozzi G."/>
            <person name="Antonielli L."/>
            <person name="Sanchez S."/>
            <person name="Marco P."/>
            <person name="Wang X."/>
            <person name="Falini L.B."/>
            <person name="Barry K."/>
            <person name="Haridas S."/>
            <person name="Lipzen A."/>
            <person name="Labutti K."/>
            <person name="Grigoriev I.V."/>
            <person name="Murat C."/>
            <person name="Martin F."/>
            <person name="Albertini E."/>
            <person name="Donnini D."/>
            <person name="Bonito G."/>
        </authorList>
    </citation>
    <scope>NUCLEOTIDE SEQUENCE [LARGE SCALE GENOMIC DNA]</scope>
    <source>
        <strain evidence="2 3">Sb_GMNB300</strain>
    </source>
</reference>
<organism evidence="2 3">
    <name type="scientific">Sphaerosporella brunnea</name>
    <dbReference type="NCBI Taxonomy" id="1250544"/>
    <lineage>
        <taxon>Eukaryota</taxon>
        <taxon>Fungi</taxon>
        <taxon>Dikarya</taxon>
        <taxon>Ascomycota</taxon>
        <taxon>Pezizomycotina</taxon>
        <taxon>Pezizomycetes</taxon>
        <taxon>Pezizales</taxon>
        <taxon>Pyronemataceae</taxon>
        <taxon>Sphaerosporella</taxon>
    </lineage>
</organism>
<dbReference type="OrthoDB" id="5425965at2759"/>
<evidence type="ECO:0000313" key="3">
    <source>
        <dbReference type="Proteomes" id="UP000326924"/>
    </source>
</evidence>
<dbReference type="AlphaFoldDB" id="A0A5J5ETJ7"/>
<accession>A0A5J5ETJ7</accession>
<name>A0A5J5ETJ7_9PEZI</name>
<comment type="caution">
    <text evidence="2">The sequence shown here is derived from an EMBL/GenBank/DDBJ whole genome shotgun (WGS) entry which is preliminary data.</text>
</comment>
<dbReference type="InParanoid" id="A0A5J5ETJ7"/>
<keyword evidence="3" id="KW-1185">Reference proteome</keyword>
<sequence>MGGFKYQYHNPPPQAPNGAQGKQLRSDNATRCDRPCRTVPLVDAQLLGVTVTPSTESKNSLRLAITEAWRSVSRVSSAGKVKISCPAHACEMFREGPILYIQMELAKCKFSDAEPHKIAQYLPSESEAREFSGSSSVCQELCEENVCRNVLYASSSLPQKVPPSQYSATFVKARGLFGGRFGSRAARGGFKSWSTYIE</sequence>